<dbReference type="RefSeq" id="XP_009226850.1">
    <property type="nucleotide sequence ID" value="XM_009228586.1"/>
</dbReference>
<protein>
    <submittedName>
        <fullName evidence="3">Serine/threonine protein kinase</fullName>
    </submittedName>
</protein>
<dbReference type="EMBL" id="GL385400">
    <property type="protein sequence ID" value="EJT71453.1"/>
    <property type="molecule type" value="Genomic_DNA"/>
</dbReference>
<dbReference type="OrthoDB" id="1668230at2759"/>
<reference evidence="3" key="3">
    <citation type="submission" date="2010-09" db="EMBL/GenBank/DDBJ databases">
        <title>Annotation of Gaeumannomyces graminis var. tritici R3-111a-1.</title>
        <authorList>
            <consortium name="The Broad Institute Genome Sequencing Platform"/>
            <person name="Ma L.-J."/>
            <person name="Dead R."/>
            <person name="Young S.K."/>
            <person name="Zeng Q."/>
            <person name="Gargeya S."/>
            <person name="Fitzgerald M."/>
            <person name="Haas B."/>
            <person name="Abouelleil A."/>
            <person name="Alvarado L."/>
            <person name="Arachchi H.M."/>
            <person name="Berlin A."/>
            <person name="Brown A."/>
            <person name="Chapman S.B."/>
            <person name="Chen Z."/>
            <person name="Dunbar C."/>
            <person name="Freedman E."/>
            <person name="Gearin G."/>
            <person name="Gellesch M."/>
            <person name="Goldberg J."/>
            <person name="Griggs A."/>
            <person name="Gujja S."/>
            <person name="Heiman D."/>
            <person name="Howarth C."/>
            <person name="Larson L."/>
            <person name="Lui A."/>
            <person name="MacDonald P.J.P."/>
            <person name="Mehta T."/>
            <person name="Montmayeur A."/>
            <person name="Murphy C."/>
            <person name="Neiman D."/>
            <person name="Pearson M."/>
            <person name="Priest M."/>
            <person name="Roberts A."/>
            <person name="Saif S."/>
            <person name="Shea T."/>
            <person name="Shenoy N."/>
            <person name="Sisk P."/>
            <person name="Stolte C."/>
            <person name="Sykes S."/>
            <person name="Yandava C."/>
            <person name="Wortman J."/>
            <person name="Nusbaum C."/>
            <person name="Birren B."/>
        </authorList>
    </citation>
    <scope>NUCLEOTIDE SEQUENCE</scope>
    <source>
        <strain evidence="3">R3-111a-1</strain>
    </source>
</reference>
<feature type="domain" description="Protein kinase" evidence="2">
    <location>
        <begin position="26"/>
        <end position="339"/>
    </location>
</feature>
<keyword evidence="3" id="KW-0808">Transferase</keyword>
<reference evidence="4" key="4">
    <citation type="journal article" date="2015" name="G3 (Bethesda)">
        <title>Genome sequences of three phytopathogenic species of the Magnaporthaceae family of fungi.</title>
        <authorList>
            <person name="Okagaki L.H."/>
            <person name="Nunes C.C."/>
            <person name="Sailsbery J."/>
            <person name="Clay B."/>
            <person name="Brown D."/>
            <person name="John T."/>
            <person name="Oh Y."/>
            <person name="Young N."/>
            <person name="Fitzgerald M."/>
            <person name="Haas B.J."/>
            <person name="Zeng Q."/>
            <person name="Young S."/>
            <person name="Adiconis X."/>
            <person name="Fan L."/>
            <person name="Levin J.Z."/>
            <person name="Mitchell T.K."/>
            <person name="Okubara P.A."/>
            <person name="Farman M.L."/>
            <person name="Kohn L.M."/>
            <person name="Birren B."/>
            <person name="Ma L.-J."/>
            <person name="Dean R.A."/>
        </authorList>
    </citation>
    <scope>NUCLEOTIDE SEQUENCE</scope>
    <source>
        <strain evidence="4">R3-111a-1</strain>
    </source>
</reference>
<dbReference type="GO" id="GO:0004674">
    <property type="term" value="F:protein serine/threonine kinase activity"/>
    <property type="evidence" value="ECO:0007669"/>
    <property type="project" value="UniProtKB-KW"/>
</dbReference>
<dbReference type="Gene3D" id="1.10.510.10">
    <property type="entry name" value="Transferase(Phosphotransferase) domain 1"/>
    <property type="match status" value="1"/>
</dbReference>
<name>J3PB37_GAET3</name>
<evidence type="ECO:0000313" key="5">
    <source>
        <dbReference type="Proteomes" id="UP000006039"/>
    </source>
</evidence>
<dbReference type="AlphaFoldDB" id="J3PB37"/>
<evidence type="ECO:0000313" key="3">
    <source>
        <dbReference type="EMBL" id="EJT71453.1"/>
    </source>
</evidence>
<evidence type="ECO:0000259" key="2">
    <source>
        <dbReference type="PROSITE" id="PS50011"/>
    </source>
</evidence>
<gene>
    <name evidence="4" type="primary">20351168</name>
    <name evidence="3" type="ORF">GGTG_10710</name>
</gene>
<feature type="compositionally biased region" description="Low complexity" evidence="1">
    <location>
        <begin position="180"/>
        <end position="207"/>
    </location>
</feature>
<evidence type="ECO:0000256" key="1">
    <source>
        <dbReference type="SAM" id="MobiDB-lite"/>
    </source>
</evidence>
<evidence type="ECO:0000313" key="4">
    <source>
        <dbReference type="EnsemblFungi" id="EJT71453"/>
    </source>
</evidence>
<accession>J3PB37</accession>
<dbReference type="SMART" id="SM00220">
    <property type="entry name" value="S_TKc"/>
    <property type="match status" value="1"/>
</dbReference>
<dbReference type="Pfam" id="PF07714">
    <property type="entry name" value="PK_Tyr_Ser-Thr"/>
    <property type="match status" value="1"/>
</dbReference>
<dbReference type="InterPro" id="IPR001245">
    <property type="entry name" value="Ser-Thr/Tyr_kinase_cat_dom"/>
</dbReference>
<sequence length="344" mass="37716">MVLLIDKWRGRIQLLSHTQNSVVYAVDTDDGVGEGRANETATVLKGWAVWYRGEEPLGPLRPPDIADWIVRREAAIYEQVGRHDLIVNYLGLEVAVLRGAGPEPKAWAIRLERAPGKALRSYLRGPAPSERARLDLCLQFARAVAHVHSRGVVWGDLSTRNALVFSCPTPNPRGGAAGRSSDAAASQASSSSSTAPPSSQQSASSPSAPWRIKLCDFGTAALFENYDKDYWGAEVRYTPPGPSAHLDKRGDIKDVGIIHRELFALGSAICEITEWTVPYGPEHEVTYEEVQAMLLAGEWPDISLDNPAEDIIRRCWDYQYVAASEIVEDLESIISQSTAPQQDG</sequence>
<organism evidence="3">
    <name type="scientific">Gaeumannomyces tritici (strain R3-111a-1)</name>
    <name type="common">Wheat and barley take-all root rot fungus</name>
    <name type="synonym">Gaeumannomyces graminis var. tritici</name>
    <dbReference type="NCBI Taxonomy" id="644352"/>
    <lineage>
        <taxon>Eukaryota</taxon>
        <taxon>Fungi</taxon>
        <taxon>Dikarya</taxon>
        <taxon>Ascomycota</taxon>
        <taxon>Pezizomycotina</taxon>
        <taxon>Sordariomycetes</taxon>
        <taxon>Sordariomycetidae</taxon>
        <taxon>Magnaporthales</taxon>
        <taxon>Magnaporthaceae</taxon>
        <taxon>Gaeumannomyces</taxon>
    </lineage>
</organism>
<keyword evidence="5" id="KW-1185">Reference proteome</keyword>
<reference evidence="3" key="2">
    <citation type="submission" date="2010-07" db="EMBL/GenBank/DDBJ databases">
        <authorList>
            <consortium name="The Broad Institute Genome Sequencing Platform"/>
            <consortium name="Broad Institute Genome Sequencing Center for Infectious Disease"/>
            <person name="Ma L.-J."/>
            <person name="Dead R."/>
            <person name="Young S."/>
            <person name="Zeng Q."/>
            <person name="Koehrsen M."/>
            <person name="Alvarado L."/>
            <person name="Berlin A."/>
            <person name="Chapman S.B."/>
            <person name="Chen Z."/>
            <person name="Freedman E."/>
            <person name="Gellesch M."/>
            <person name="Goldberg J."/>
            <person name="Griggs A."/>
            <person name="Gujja S."/>
            <person name="Heilman E.R."/>
            <person name="Heiman D."/>
            <person name="Hepburn T."/>
            <person name="Howarth C."/>
            <person name="Jen D."/>
            <person name="Larson L."/>
            <person name="Mehta T."/>
            <person name="Neiman D."/>
            <person name="Pearson M."/>
            <person name="Roberts A."/>
            <person name="Saif S."/>
            <person name="Shea T."/>
            <person name="Shenoy N."/>
            <person name="Sisk P."/>
            <person name="Stolte C."/>
            <person name="Sykes S."/>
            <person name="Walk T."/>
            <person name="White J."/>
            <person name="Yandava C."/>
            <person name="Haas B."/>
            <person name="Nusbaum C."/>
            <person name="Birren B."/>
        </authorList>
    </citation>
    <scope>NUCLEOTIDE SEQUENCE</scope>
    <source>
        <strain evidence="3">R3-111a-1</strain>
    </source>
</reference>
<keyword evidence="3" id="KW-0418">Kinase</keyword>
<dbReference type="InterPro" id="IPR051681">
    <property type="entry name" value="Ser/Thr_Kinases-Pseudokinases"/>
</dbReference>
<reference evidence="4" key="5">
    <citation type="submission" date="2018-04" db="UniProtKB">
        <authorList>
            <consortium name="EnsemblFungi"/>
        </authorList>
    </citation>
    <scope>IDENTIFICATION</scope>
    <source>
        <strain evidence="4">R3-111a-1</strain>
    </source>
</reference>
<dbReference type="InterPro" id="IPR011009">
    <property type="entry name" value="Kinase-like_dom_sf"/>
</dbReference>
<dbReference type="STRING" id="644352.J3PB37"/>
<dbReference type="GeneID" id="20351168"/>
<dbReference type="Proteomes" id="UP000006039">
    <property type="component" value="Unassembled WGS sequence"/>
</dbReference>
<feature type="region of interest" description="Disordered" evidence="1">
    <location>
        <begin position="171"/>
        <end position="207"/>
    </location>
</feature>
<dbReference type="GO" id="GO:0005524">
    <property type="term" value="F:ATP binding"/>
    <property type="evidence" value="ECO:0007669"/>
    <property type="project" value="InterPro"/>
</dbReference>
<proteinExistence type="predicted"/>
<dbReference type="PROSITE" id="PS50011">
    <property type="entry name" value="PROTEIN_KINASE_DOM"/>
    <property type="match status" value="1"/>
</dbReference>
<keyword evidence="3" id="KW-0723">Serine/threonine-protein kinase</keyword>
<dbReference type="eggNOG" id="ENOG502T2TW">
    <property type="taxonomic scope" value="Eukaryota"/>
</dbReference>
<dbReference type="HOGENOM" id="CLU_000288_31_5_1"/>
<dbReference type="EnsemblFungi" id="EJT71453">
    <property type="protein sequence ID" value="EJT71453"/>
    <property type="gene ID" value="GGTG_10710"/>
</dbReference>
<dbReference type="SUPFAM" id="SSF56112">
    <property type="entry name" value="Protein kinase-like (PK-like)"/>
    <property type="match status" value="1"/>
</dbReference>
<dbReference type="VEuPathDB" id="FungiDB:GGTG_10710"/>
<dbReference type="PANTHER" id="PTHR44329">
    <property type="entry name" value="SERINE/THREONINE-PROTEIN KINASE TNNI3K-RELATED"/>
    <property type="match status" value="1"/>
</dbReference>
<reference evidence="5" key="1">
    <citation type="submission" date="2010-07" db="EMBL/GenBank/DDBJ databases">
        <title>The genome sequence of Gaeumannomyces graminis var. tritici strain R3-111a-1.</title>
        <authorList>
            <consortium name="The Broad Institute Genome Sequencing Platform"/>
            <person name="Ma L.-J."/>
            <person name="Dead R."/>
            <person name="Young S."/>
            <person name="Zeng Q."/>
            <person name="Koehrsen M."/>
            <person name="Alvarado L."/>
            <person name="Berlin A."/>
            <person name="Chapman S.B."/>
            <person name="Chen Z."/>
            <person name="Freedman E."/>
            <person name="Gellesch M."/>
            <person name="Goldberg J."/>
            <person name="Griggs A."/>
            <person name="Gujja S."/>
            <person name="Heilman E.R."/>
            <person name="Heiman D."/>
            <person name="Hepburn T."/>
            <person name="Howarth C."/>
            <person name="Jen D."/>
            <person name="Larson L."/>
            <person name="Mehta T."/>
            <person name="Neiman D."/>
            <person name="Pearson M."/>
            <person name="Roberts A."/>
            <person name="Saif S."/>
            <person name="Shea T."/>
            <person name="Shenoy N."/>
            <person name="Sisk P."/>
            <person name="Stolte C."/>
            <person name="Sykes S."/>
            <person name="Walk T."/>
            <person name="White J."/>
            <person name="Yandava C."/>
            <person name="Haas B."/>
            <person name="Nusbaum C."/>
            <person name="Birren B."/>
        </authorList>
    </citation>
    <scope>NUCLEOTIDE SEQUENCE [LARGE SCALE GENOMIC DNA]</scope>
    <source>
        <strain evidence="5">R3-111a-1</strain>
    </source>
</reference>
<dbReference type="InterPro" id="IPR000719">
    <property type="entry name" value="Prot_kinase_dom"/>
</dbReference>